<gene>
    <name evidence="1" type="ORF">TUM4630_29350</name>
</gene>
<sequence length="90" mass="10074">MILHIIQADDTALTTCLRYMAEQDTLLLCGDAVNLLLQVKWQQALAQRNVLLLQDDVEARGLGDLLANYCGITQQGFVQQTLLNSKVITW</sequence>
<dbReference type="PANTHER" id="PTHR37526:SF1">
    <property type="entry name" value="PROTEIN TUSB"/>
    <property type="match status" value="1"/>
</dbReference>
<accession>A0ABQ4PNH3</accession>
<dbReference type="Gene3D" id="3.40.1260.10">
    <property type="entry name" value="DsrEFH-like"/>
    <property type="match status" value="1"/>
</dbReference>
<proteinExistence type="predicted"/>
<name>A0ABQ4PNH3_9GAMM</name>
<dbReference type="InterPro" id="IPR007215">
    <property type="entry name" value="Sulphur_relay_TusB/DsrH"/>
</dbReference>
<dbReference type="Proteomes" id="UP000761574">
    <property type="component" value="Unassembled WGS sequence"/>
</dbReference>
<evidence type="ECO:0008006" key="3">
    <source>
        <dbReference type="Google" id="ProtNLM"/>
    </source>
</evidence>
<protein>
    <recommendedName>
        <fullName evidence="3">Sulfurtransferase complex subunit TusB</fullName>
    </recommendedName>
</protein>
<keyword evidence="2" id="KW-1185">Reference proteome</keyword>
<organism evidence="1 2">
    <name type="scientific">Shewanella algidipiscicola</name>
    <dbReference type="NCBI Taxonomy" id="614070"/>
    <lineage>
        <taxon>Bacteria</taxon>
        <taxon>Pseudomonadati</taxon>
        <taxon>Pseudomonadota</taxon>
        <taxon>Gammaproteobacteria</taxon>
        <taxon>Alteromonadales</taxon>
        <taxon>Shewanellaceae</taxon>
        <taxon>Shewanella</taxon>
    </lineage>
</organism>
<dbReference type="RefSeq" id="WP_119977969.1">
    <property type="nucleotide sequence ID" value="NZ_BPFB01000042.1"/>
</dbReference>
<dbReference type="SUPFAM" id="SSF75169">
    <property type="entry name" value="DsrEFH-like"/>
    <property type="match status" value="1"/>
</dbReference>
<dbReference type="InterPro" id="IPR027396">
    <property type="entry name" value="DsrEFH-like"/>
</dbReference>
<dbReference type="EMBL" id="BPFB01000042">
    <property type="protein sequence ID" value="GIU49824.1"/>
    <property type="molecule type" value="Genomic_DNA"/>
</dbReference>
<dbReference type="NCBIfam" id="TIGR03011">
    <property type="entry name" value="sulf_tusB_dsrH"/>
    <property type="match status" value="1"/>
</dbReference>
<dbReference type="PANTHER" id="PTHR37526">
    <property type="entry name" value="PROTEIN TUSB"/>
    <property type="match status" value="1"/>
</dbReference>
<dbReference type="Pfam" id="PF04077">
    <property type="entry name" value="DsrH"/>
    <property type="match status" value="1"/>
</dbReference>
<comment type="caution">
    <text evidence="1">The sequence shown here is derived from an EMBL/GenBank/DDBJ whole genome shotgun (WGS) entry which is preliminary data.</text>
</comment>
<reference evidence="1 2" key="1">
    <citation type="submission" date="2021-05" db="EMBL/GenBank/DDBJ databases">
        <title>Molecular characterization for Shewanella algae harboring chromosomal blaOXA-55-like strains isolated from clinical and environment sample.</title>
        <authorList>
            <person name="Ohama Y."/>
            <person name="Aoki K."/>
            <person name="Harada S."/>
            <person name="Moriya K."/>
            <person name="Ishii Y."/>
            <person name="Tateda K."/>
        </authorList>
    </citation>
    <scope>NUCLEOTIDE SEQUENCE [LARGE SCALE GENOMIC DNA]</scope>
    <source>
        <strain evidence="1 2">LMG 23746</strain>
    </source>
</reference>
<evidence type="ECO:0000313" key="2">
    <source>
        <dbReference type="Proteomes" id="UP000761574"/>
    </source>
</evidence>
<evidence type="ECO:0000313" key="1">
    <source>
        <dbReference type="EMBL" id="GIU49824.1"/>
    </source>
</evidence>